<evidence type="ECO:0000313" key="8">
    <source>
        <dbReference type="EMBL" id="TIA92966.1"/>
    </source>
</evidence>
<dbReference type="OrthoDB" id="3359595at2759"/>
<sequence length="690" mass="74427">MLLLALACYASAEIYTQSEALIQGQRTTAPDGTVSAVDSETEDTIEQGSATDGGSKVAGKLYGAFSIIIGLVLSTIGLRERWRVGAGFNVGLVAAMIRAYAKQVIWIVFIDNIGKKSLASTDKNSDVIIFVATGIVFLVVTLVVVFARGVKVGQALFGPIGFTALGLTAMLLIPSSATDELWPRALLVGLLAGIGLASFFFKPTRRAGQALGVSWSGLFMFLLGVNLIVESPDGYSLGLRKFFDSNLRHYVDLDTPYELTTPTIVMCAITIALGPFVALAQHKVHPSPIHQWGVDSEPDTEKRWSNNRRYRPSLPTATGIIYYGGKSETPSTTSSMTSIKKSAASQRPPAPTRVRTKSSAMTFDKVVESPLEGEFEGVQKLGYASGGSSEDSHGNSSTEKSPVEPVVIELKDNKTNGADKKEEADKSDESSESGDEEHSAYSHSSYSPTKRDLSILTKSKSMAASQAQLSQAQLASISASQTQLAQSQLAQMHSQFAGSNNQLSKAQQQAGITPSQSMLQSKSQTQSLALSQSNVFPESQIFSTRTDSLERVPDAQPQRTFEDPVLHDSYDAISKLERHLSMIVEDRATENDLMAQMPGSPFTGPAPRRGSVVTSPTKMLDSPSMLSESATFSPIQSHSNINGVTLTEALTDESRDDRLKENMDAVSLHPSLIDDDDFNVIYKYGNDDKF</sequence>
<evidence type="ECO:0000259" key="7">
    <source>
        <dbReference type="Pfam" id="PF13886"/>
    </source>
</evidence>
<feature type="region of interest" description="Disordered" evidence="5">
    <location>
        <begin position="598"/>
        <end position="624"/>
    </location>
</feature>
<keyword evidence="3 6" id="KW-1133">Transmembrane helix</keyword>
<accession>A0A4T0G0U2</accession>
<evidence type="ECO:0000256" key="5">
    <source>
        <dbReference type="SAM" id="MobiDB-lite"/>
    </source>
</evidence>
<feature type="region of interest" description="Disordered" evidence="5">
    <location>
        <begin position="381"/>
        <end position="453"/>
    </location>
</feature>
<feature type="transmembrane region" description="Helical" evidence="6">
    <location>
        <begin position="210"/>
        <end position="229"/>
    </location>
</feature>
<dbReference type="InterPro" id="IPR025256">
    <property type="entry name" value="TM7S3/TM198-like_dom"/>
</dbReference>
<dbReference type="Pfam" id="PF13886">
    <property type="entry name" value="TM7S3_TM198"/>
    <property type="match status" value="1"/>
</dbReference>
<organism evidence="8 9">
    <name type="scientific">Wallemia hederae</name>
    <dbReference type="NCBI Taxonomy" id="1540922"/>
    <lineage>
        <taxon>Eukaryota</taxon>
        <taxon>Fungi</taxon>
        <taxon>Dikarya</taxon>
        <taxon>Basidiomycota</taxon>
        <taxon>Wallemiomycotina</taxon>
        <taxon>Wallemiomycetes</taxon>
        <taxon>Wallemiales</taxon>
        <taxon>Wallemiaceae</taxon>
        <taxon>Wallemia</taxon>
    </lineage>
</organism>
<feature type="transmembrane region" description="Helical" evidence="6">
    <location>
        <begin position="90"/>
        <end position="109"/>
    </location>
</feature>
<evidence type="ECO:0000256" key="1">
    <source>
        <dbReference type="ARBA" id="ARBA00004141"/>
    </source>
</evidence>
<dbReference type="AlphaFoldDB" id="A0A4T0G0U2"/>
<feature type="compositionally biased region" description="Basic and acidic residues" evidence="5">
    <location>
        <begin position="409"/>
        <end position="429"/>
    </location>
</feature>
<gene>
    <name evidence="8" type="ORF">E3P99_00433</name>
</gene>
<evidence type="ECO:0000256" key="4">
    <source>
        <dbReference type="ARBA" id="ARBA00023136"/>
    </source>
</evidence>
<feature type="transmembrane region" description="Helical" evidence="6">
    <location>
        <begin position="61"/>
        <end position="78"/>
    </location>
</feature>
<dbReference type="Proteomes" id="UP000310189">
    <property type="component" value="Unassembled WGS sequence"/>
</dbReference>
<proteinExistence type="predicted"/>
<evidence type="ECO:0000313" key="9">
    <source>
        <dbReference type="Proteomes" id="UP000310189"/>
    </source>
</evidence>
<evidence type="ECO:0000256" key="2">
    <source>
        <dbReference type="ARBA" id="ARBA00022692"/>
    </source>
</evidence>
<protein>
    <recommendedName>
        <fullName evidence="7">TM7S3/TM198-like domain-containing protein</fullName>
    </recommendedName>
</protein>
<keyword evidence="4 6" id="KW-0472">Membrane</keyword>
<dbReference type="EMBL" id="SPNW01000004">
    <property type="protein sequence ID" value="TIA92966.1"/>
    <property type="molecule type" value="Genomic_DNA"/>
</dbReference>
<feature type="region of interest" description="Disordered" evidence="5">
    <location>
        <begin position="291"/>
        <end position="361"/>
    </location>
</feature>
<evidence type="ECO:0000256" key="3">
    <source>
        <dbReference type="ARBA" id="ARBA00022989"/>
    </source>
</evidence>
<comment type="caution">
    <text evidence="8">The sequence shown here is derived from an EMBL/GenBank/DDBJ whole genome shotgun (WGS) entry which is preliminary data.</text>
</comment>
<name>A0A4T0G0U2_9BASI</name>
<comment type="subcellular location">
    <subcellularLocation>
        <location evidence="1">Membrane</location>
        <topology evidence="1">Multi-pass membrane protein</topology>
    </subcellularLocation>
</comment>
<keyword evidence="2 6" id="KW-0812">Transmembrane</keyword>
<reference evidence="8 9" key="1">
    <citation type="submission" date="2019-03" db="EMBL/GenBank/DDBJ databases">
        <title>Sequencing 23 genomes of Wallemia ichthyophaga.</title>
        <authorList>
            <person name="Gostincar C."/>
        </authorList>
    </citation>
    <scope>NUCLEOTIDE SEQUENCE [LARGE SCALE GENOMIC DNA]</scope>
    <source>
        <strain evidence="8 9">EXF-5753</strain>
    </source>
</reference>
<feature type="domain" description="TM7S3/TM198-like" evidence="7">
    <location>
        <begin position="63"/>
        <end position="281"/>
    </location>
</feature>
<feature type="compositionally biased region" description="Polar residues" evidence="5">
    <location>
        <begin position="386"/>
        <end position="400"/>
    </location>
</feature>
<feature type="transmembrane region" description="Helical" evidence="6">
    <location>
        <begin position="181"/>
        <end position="201"/>
    </location>
</feature>
<feature type="transmembrane region" description="Helical" evidence="6">
    <location>
        <begin position="155"/>
        <end position="175"/>
    </location>
</feature>
<feature type="compositionally biased region" description="Low complexity" evidence="5">
    <location>
        <begin position="326"/>
        <end position="345"/>
    </location>
</feature>
<feature type="transmembrane region" description="Helical" evidence="6">
    <location>
        <begin position="129"/>
        <end position="148"/>
    </location>
</feature>
<feature type="region of interest" description="Disordered" evidence="5">
    <location>
        <begin position="500"/>
        <end position="525"/>
    </location>
</feature>
<evidence type="ECO:0000256" key="6">
    <source>
        <dbReference type="SAM" id="Phobius"/>
    </source>
</evidence>
<keyword evidence="9" id="KW-1185">Reference proteome</keyword>